<evidence type="ECO:0000313" key="2">
    <source>
        <dbReference type="EMBL" id="MFD2514902.1"/>
    </source>
</evidence>
<dbReference type="Pfam" id="PF13302">
    <property type="entry name" value="Acetyltransf_3"/>
    <property type="match status" value="1"/>
</dbReference>
<dbReference type="GO" id="GO:0016746">
    <property type="term" value="F:acyltransferase activity"/>
    <property type="evidence" value="ECO:0007669"/>
    <property type="project" value="UniProtKB-KW"/>
</dbReference>
<dbReference type="PANTHER" id="PTHR43441">
    <property type="entry name" value="RIBOSOMAL-PROTEIN-SERINE ACETYLTRANSFERASE"/>
    <property type="match status" value="1"/>
</dbReference>
<keyword evidence="2" id="KW-0808">Transferase</keyword>
<dbReference type="PROSITE" id="PS51186">
    <property type="entry name" value="GNAT"/>
    <property type="match status" value="1"/>
</dbReference>
<dbReference type="InterPro" id="IPR016181">
    <property type="entry name" value="Acyl_CoA_acyltransferase"/>
</dbReference>
<dbReference type="InterPro" id="IPR000182">
    <property type="entry name" value="GNAT_dom"/>
</dbReference>
<evidence type="ECO:0000313" key="3">
    <source>
        <dbReference type="Proteomes" id="UP001597544"/>
    </source>
</evidence>
<proteinExistence type="predicted"/>
<reference evidence="3" key="1">
    <citation type="journal article" date="2019" name="Int. J. Syst. Evol. Microbiol.">
        <title>The Global Catalogue of Microorganisms (GCM) 10K type strain sequencing project: providing services to taxonomists for standard genome sequencing and annotation.</title>
        <authorList>
            <consortium name="The Broad Institute Genomics Platform"/>
            <consortium name="The Broad Institute Genome Sequencing Center for Infectious Disease"/>
            <person name="Wu L."/>
            <person name="Ma J."/>
        </authorList>
    </citation>
    <scope>NUCLEOTIDE SEQUENCE [LARGE SCALE GENOMIC DNA]</scope>
    <source>
        <strain evidence="3">KCTC 42498</strain>
    </source>
</reference>
<dbReference type="Gene3D" id="3.40.630.30">
    <property type="match status" value="1"/>
</dbReference>
<name>A0ABW5IPJ1_9BACT</name>
<dbReference type="InterPro" id="IPR051908">
    <property type="entry name" value="Ribosomal_N-acetyltransferase"/>
</dbReference>
<protein>
    <submittedName>
        <fullName evidence="2">GNAT family N-acetyltransferase</fullName>
        <ecNumber evidence="2">2.3.-.-</ecNumber>
    </submittedName>
</protein>
<keyword evidence="2" id="KW-0012">Acyltransferase</keyword>
<dbReference type="PANTHER" id="PTHR43441:SF12">
    <property type="entry name" value="RIBOSOMAL N-ACETYLTRANSFERASE YDAF-RELATED"/>
    <property type="match status" value="1"/>
</dbReference>
<dbReference type="SUPFAM" id="SSF55729">
    <property type="entry name" value="Acyl-CoA N-acyltransferases (Nat)"/>
    <property type="match status" value="1"/>
</dbReference>
<feature type="domain" description="N-acetyltransferase" evidence="1">
    <location>
        <begin position="16"/>
        <end position="177"/>
    </location>
</feature>
<dbReference type="EC" id="2.3.-.-" evidence="2"/>
<evidence type="ECO:0000259" key="1">
    <source>
        <dbReference type="PROSITE" id="PS51186"/>
    </source>
</evidence>
<organism evidence="2 3">
    <name type="scientific">Pontibacter locisalis</name>
    <dbReference type="NCBI Taxonomy" id="1719035"/>
    <lineage>
        <taxon>Bacteria</taxon>
        <taxon>Pseudomonadati</taxon>
        <taxon>Bacteroidota</taxon>
        <taxon>Cytophagia</taxon>
        <taxon>Cytophagales</taxon>
        <taxon>Hymenobacteraceae</taxon>
        <taxon>Pontibacter</taxon>
    </lineage>
</organism>
<comment type="caution">
    <text evidence="2">The sequence shown here is derived from an EMBL/GenBank/DDBJ whole genome shotgun (WGS) entry which is preliminary data.</text>
</comment>
<keyword evidence="3" id="KW-1185">Reference proteome</keyword>
<sequence>MSTSAPPLVITVDDNLLLREITTADAPAIFKLIDSNRVYLRKWLPFVDYTRAVSDTESYILGVTEAGNFSDLVFVILYREQHVGVIGFKGVDLLNKKLEVGYWLAEAHQGKGIMIRCCKAVINYAFDKLDINRVQLKVAIGNEKSKSIPLKLGFKKEGVERDGELGSMGVFYDLEVYSLLKREWQK</sequence>
<accession>A0ABW5IPJ1</accession>
<dbReference type="RefSeq" id="WP_377508525.1">
    <property type="nucleotide sequence ID" value="NZ_JBHULU010000020.1"/>
</dbReference>
<dbReference type="Proteomes" id="UP001597544">
    <property type="component" value="Unassembled WGS sequence"/>
</dbReference>
<dbReference type="EMBL" id="JBHULU010000020">
    <property type="protein sequence ID" value="MFD2514902.1"/>
    <property type="molecule type" value="Genomic_DNA"/>
</dbReference>
<gene>
    <name evidence="2" type="ORF">ACFSRY_13580</name>
</gene>
<dbReference type="CDD" id="cd04301">
    <property type="entry name" value="NAT_SF"/>
    <property type="match status" value="1"/>
</dbReference>